<dbReference type="EMBL" id="LR796678">
    <property type="protein sequence ID" value="CAB4158441.1"/>
    <property type="molecule type" value="Genomic_DNA"/>
</dbReference>
<proteinExistence type="predicted"/>
<sequence length="98" mass="11715">MERAFRSLEFGLDDTAYWRLPSGYQLVLMHEWFEYEDGYIDWRTYDVDIRGYGHIDLTECPLYYLYDRGSFSNMSSTDVVHLATWIEKYAADKAKAFK</sequence>
<gene>
    <name evidence="1" type="ORF">UFOVP698_12</name>
</gene>
<accession>A0A6J5NM08</accession>
<organism evidence="1">
    <name type="scientific">uncultured Caudovirales phage</name>
    <dbReference type="NCBI Taxonomy" id="2100421"/>
    <lineage>
        <taxon>Viruses</taxon>
        <taxon>Duplodnaviria</taxon>
        <taxon>Heunggongvirae</taxon>
        <taxon>Uroviricota</taxon>
        <taxon>Caudoviricetes</taxon>
        <taxon>Peduoviridae</taxon>
        <taxon>Maltschvirus</taxon>
        <taxon>Maltschvirus maltsch</taxon>
    </lineage>
</organism>
<reference evidence="1" key="1">
    <citation type="submission" date="2020-04" db="EMBL/GenBank/DDBJ databases">
        <authorList>
            <person name="Chiriac C."/>
            <person name="Salcher M."/>
            <person name="Ghai R."/>
            <person name="Kavagutti S V."/>
        </authorList>
    </citation>
    <scope>NUCLEOTIDE SEQUENCE</scope>
</reference>
<protein>
    <submittedName>
        <fullName evidence="1">Uncharacterized protein</fullName>
    </submittedName>
</protein>
<name>A0A6J5NM08_9CAUD</name>
<evidence type="ECO:0000313" key="1">
    <source>
        <dbReference type="EMBL" id="CAB4158441.1"/>
    </source>
</evidence>